<reference evidence="1 2" key="1">
    <citation type="submission" date="2016-11" db="EMBL/GenBank/DDBJ databases">
        <authorList>
            <person name="Jaros S."/>
            <person name="Januszkiewicz K."/>
            <person name="Wedrychowicz H."/>
        </authorList>
    </citation>
    <scope>NUCLEOTIDE SEQUENCE [LARGE SCALE GENOMIC DNA]</scope>
    <source>
        <strain evidence="1 2">DSM 14809</strain>
    </source>
</reference>
<gene>
    <name evidence="1" type="ORF">SAMN02745725_01353</name>
</gene>
<protein>
    <submittedName>
        <fullName evidence="1">Uncharacterized protein</fullName>
    </submittedName>
</protein>
<sequence>MFLERIVLDERRNIRLVAVTSGLERGDFVIELDQFKQRLTSQKNSMTEVRDSL</sequence>
<evidence type="ECO:0000313" key="2">
    <source>
        <dbReference type="Proteomes" id="UP000184185"/>
    </source>
</evidence>
<evidence type="ECO:0000313" key="1">
    <source>
        <dbReference type="EMBL" id="SHI91726.1"/>
    </source>
</evidence>
<name>A0A1M6F261_PSEXY</name>
<proteinExistence type="predicted"/>
<dbReference type="AlphaFoldDB" id="A0A1M6F261"/>
<keyword evidence="2" id="KW-1185">Reference proteome</keyword>
<organism evidence="1 2">
    <name type="scientific">Pseudobutyrivibrio xylanivorans DSM 14809</name>
    <dbReference type="NCBI Taxonomy" id="1123012"/>
    <lineage>
        <taxon>Bacteria</taxon>
        <taxon>Bacillati</taxon>
        <taxon>Bacillota</taxon>
        <taxon>Clostridia</taxon>
        <taxon>Lachnospirales</taxon>
        <taxon>Lachnospiraceae</taxon>
        <taxon>Pseudobutyrivibrio</taxon>
    </lineage>
</organism>
<dbReference type="EMBL" id="FQYQ01000007">
    <property type="protein sequence ID" value="SHI91726.1"/>
    <property type="molecule type" value="Genomic_DNA"/>
</dbReference>
<accession>A0A1M6F261</accession>
<dbReference type="Proteomes" id="UP000184185">
    <property type="component" value="Unassembled WGS sequence"/>
</dbReference>